<dbReference type="PANTHER" id="PTHR46279">
    <property type="entry name" value="RING/U-BOX SUPERFAMILY PROTEIN"/>
    <property type="match status" value="1"/>
</dbReference>
<evidence type="ECO:0000256" key="12">
    <source>
        <dbReference type="ARBA" id="ARBA00023136"/>
    </source>
</evidence>
<dbReference type="InterPro" id="IPR025287">
    <property type="entry name" value="WAK_GUB"/>
</dbReference>
<evidence type="ECO:0000256" key="4">
    <source>
        <dbReference type="ARBA" id="ARBA00022679"/>
    </source>
</evidence>
<comment type="caution">
    <text evidence="21">The sequence shown here is derived from an EMBL/GenBank/DDBJ whole genome shotgun (WGS) entry which is preliminary data.</text>
</comment>
<dbReference type="Gene3D" id="3.30.40.10">
    <property type="entry name" value="Zinc/RING finger domain, C3HC4 (zinc finger)"/>
    <property type="match status" value="1"/>
</dbReference>
<dbReference type="AlphaFoldDB" id="A0AA88A2A5"/>
<dbReference type="GO" id="GO:0016020">
    <property type="term" value="C:membrane"/>
    <property type="evidence" value="ECO:0007669"/>
    <property type="project" value="UniProtKB-SubCell"/>
</dbReference>
<comment type="subcellular location">
    <subcellularLocation>
        <location evidence="2">Membrane</location>
        <topology evidence="2">Single-pass membrane protein</topology>
    </subcellularLocation>
</comment>
<keyword evidence="8 17" id="KW-0863">Zinc-finger</keyword>
<proteinExistence type="inferred from homology"/>
<sequence>MNILKVLFFFMTVLASSSYSSSQAACVKSVCAIHEPEIRFPFRIRRRQAETCGYPGFDISCDKYNSQTILNLPYSGQFTVQGIDYASQEIWINDPNSCLANRILSLNLSGSPFYGGFNRDFAFFNCSSSSNLSNYFDYGRLNPIGCLSGPTFFVFATASLRVTEFLSPKCELIGTFPVPIDWPFYEEVLSSELSDHLRLTWDVPSCGRCEYRGGRCGFKANSTREIVCYNVPERGIPRTARYAVAVGIGVPAILCFVGLLCCVCGRVKSLALRRGPIAEFNPTVAPQPTLVMGLDGPTLESYPKIVLGESRRLPKPDDNTCPICLSEYRPKETLKSIPECQHCFHSDCIDEWLRLNASCPICRNSPYEQSSPEYNV</sequence>
<keyword evidence="13" id="KW-0325">Glycoprotein</keyword>
<keyword evidence="6" id="KW-0479">Metal-binding</keyword>
<dbReference type="GO" id="GO:0030247">
    <property type="term" value="F:polysaccharide binding"/>
    <property type="evidence" value="ECO:0007669"/>
    <property type="project" value="InterPro"/>
</dbReference>
<dbReference type="GO" id="GO:0008270">
    <property type="term" value="F:zinc ion binding"/>
    <property type="evidence" value="ECO:0007669"/>
    <property type="project" value="UniProtKB-KW"/>
</dbReference>
<evidence type="ECO:0000256" key="16">
    <source>
        <dbReference type="ARBA" id="ARBA00048679"/>
    </source>
</evidence>
<dbReference type="PANTHER" id="PTHR46279:SF10">
    <property type="entry name" value="RING-TYPE E3 UBIQUITIN TRANSFERASE"/>
    <property type="match status" value="1"/>
</dbReference>
<feature type="chain" id="PRO_5041665240" description="RING-type domain-containing protein" evidence="19">
    <location>
        <begin position="16"/>
        <end position="376"/>
    </location>
</feature>
<dbReference type="Pfam" id="PF13639">
    <property type="entry name" value="zf-RING_2"/>
    <property type="match status" value="1"/>
</dbReference>
<feature type="domain" description="RING-type" evidence="20">
    <location>
        <begin position="321"/>
        <end position="363"/>
    </location>
</feature>
<dbReference type="Proteomes" id="UP001187192">
    <property type="component" value="Unassembled WGS sequence"/>
</dbReference>
<comment type="pathway">
    <text evidence="3">Protein modification; protein ubiquitination.</text>
</comment>
<accession>A0AA88A2A5</accession>
<evidence type="ECO:0000256" key="14">
    <source>
        <dbReference type="ARBA" id="ARBA00024209"/>
    </source>
</evidence>
<comment type="catalytic activity">
    <reaction evidence="15">
        <text>L-threonyl-[protein] + ATP = O-phospho-L-threonyl-[protein] + ADP + H(+)</text>
        <dbReference type="Rhea" id="RHEA:46608"/>
        <dbReference type="Rhea" id="RHEA-COMP:11060"/>
        <dbReference type="Rhea" id="RHEA-COMP:11605"/>
        <dbReference type="ChEBI" id="CHEBI:15378"/>
        <dbReference type="ChEBI" id="CHEBI:30013"/>
        <dbReference type="ChEBI" id="CHEBI:30616"/>
        <dbReference type="ChEBI" id="CHEBI:61977"/>
        <dbReference type="ChEBI" id="CHEBI:456216"/>
        <dbReference type="EC" id="2.7.11.1"/>
    </reaction>
</comment>
<evidence type="ECO:0000256" key="10">
    <source>
        <dbReference type="ARBA" id="ARBA00022833"/>
    </source>
</evidence>
<evidence type="ECO:0000256" key="11">
    <source>
        <dbReference type="ARBA" id="ARBA00022989"/>
    </source>
</evidence>
<feature type="signal peptide" evidence="19">
    <location>
        <begin position="1"/>
        <end position="15"/>
    </location>
</feature>
<evidence type="ECO:0000256" key="15">
    <source>
        <dbReference type="ARBA" id="ARBA00047899"/>
    </source>
</evidence>
<keyword evidence="9" id="KW-0833">Ubl conjugation pathway</keyword>
<feature type="transmembrane region" description="Helical" evidence="18">
    <location>
        <begin position="242"/>
        <end position="264"/>
    </location>
</feature>
<evidence type="ECO:0000256" key="13">
    <source>
        <dbReference type="ARBA" id="ARBA00023180"/>
    </source>
</evidence>
<evidence type="ECO:0000313" key="21">
    <source>
        <dbReference type="EMBL" id="GMN44419.1"/>
    </source>
</evidence>
<dbReference type="Pfam" id="PF14380">
    <property type="entry name" value="WAK_assoc"/>
    <property type="match status" value="1"/>
</dbReference>
<evidence type="ECO:0000256" key="8">
    <source>
        <dbReference type="ARBA" id="ARBA00022771"/>
    </source>
</evidence>
<comment type="similarity">
    <text evidence="14">Belongs to the RING-type zinc finger family. ATL subfamily.</text>
</comment>
<dbReference type="PROSITE" id="PS50089">
    <property type="entry name" value="ZF_RING_2"/>
    <property type="match status" value="1"/>
</dbReference>
<evidence type="ECO:0000256" key="19">
    <source>
        <dbReference type="SAM" id="SignalP"/>
    </source>
</evidence>
<keyword evidence="4" id="KW-0808">Transferase</keyword>
<evidence type="ECO:0000256" key="5">
    <source>
        <dbReference type="ARBA" id="ARBA00022692"/>
    </source>
</evidence>
<evidence type="ECO:0000256" key="18">
    <source>
        <dbReference type="SAM" id="Phobius"/>
    </source>
</evidence>
<dbReference type="Pfam" id="PF13947">
    <property type="entry name" value="GUB_WAK_bind"/>
    <property type="match status" value="1"/>
</dbReference>
<keyword evidence="11 18" id="KW-1133">Transmembrane helix</keyword>
<dbReference type="InterPro" id="IPR001841">
    <property type="entry name" value="Znf_RING"/>
</dbReference>
<evidence type="ECO:0000256" key="2">
    <source>
        <dbReference type="ARBA" id="ARBA00004167"/>
    </source>
</evidence>
<organism evidence="21 22">
    <name type="scientific">Ficus carica</name>
    <name type="common">Common fig</name>
    <dbReference type="NCBI Taxonomy" id="3494"/>
    <lineage>
        <taxon>Eukaryota</taxon>
        <taxon>Viridiplantae</taxon>
        <taxon>Streptophyta</taxon>
        <taxon>Embryophyta</taxon>
        <taxon>Tracheophyta</taxon>
        <taxon>Spermatophyta</taxon>
        <taxon>Magnoliopsida</taxon>
        <taxon>eudicotyledons</taxon>
        <taxon>Gunneridae</taxon>
        <taxon>Pentapetalae</taxon>
        <taxon>rosids</taxon>
        <taxon>fabids</taxon>
        <taxon>Rosales</taxon>
        <taxon>Moraceae</taxon>
        <taxon>Ficeae</taxon>
        <taxon>Ficus</taxon>
    </lineage>
</organism>
<evidence type="ECO:0000256" key="6">
    <source>
        <dbReference type="ARBA" id="ARBA00022723"/>
    </source>
</evidence>
<evidence type="ECO:0000256" key="7">
    <source>
        <dbReference type="ARBA" id="ARBA00022729"/>
    </source>
</evidence>
<dbReference type="InterPro" id="IPR013083">
    <property type="entry name" value="Znf_RING/FYVE/PHD"/>
</dbReference>
<comment type="catalytic activity">
    <reaction evidence="1">
        <text>S-ubiquitinyl-[E2 ubiquitin-conjugating enzyme]-L-cysteine + [acceptor protein]-L-lysine = [E2 ubiquitin-conjugating enzyme]-L-cysteine + N(6)-ubiquitinyl-[acceptor protein]-L-lysine.</text>
        <dbReference type="EC" id="2.3.2.27"/>
    </reaction>
</comment>
<keyword evidence="7 19" id="KW-0732">Signal</keyword>
<dbReference type="GO" id="GO:0061630">
    <property type="term" value="F:ubiquitin protein ligase activity"/>
    <property type="evidence" value="ECO:0007669"/>
    <property type="project" value="UniProtKB-EC"/>
</dbReference>
<evidence type="ECO:0000256" key="9">
    <source>
        <dbReference type="ARBA" id="ARBA00022786"/>
    </source>
</evidence>
<evidence type="ECO:0000256" key="1">
    <source>
        <dbReference type="ARBA" id="ARBA00000900"/>
    </source>
</evidence>
<dbReference type="SUPFAM" id="SSF57850">
    <property type="entry name" value="RING/U-box"/>
    <property type="match status" value="1"/>
</dbReference>
<dbReference type="EMBL" id="BTGU01000018">
    <property type="protein sequence ID" value="GMN44419.1"/>
    <property type="molecule type" value="Genomic_DNA"/>
</dbReference>
<dbReference type="SMART" id="SM00184">
    <property type="entry name" value="RING"/>
    <property type="match status" value="1"/>
</dbReference>
<dbReference type="InterPro" id="IPR046948">
    <property type="entry name" value="ATL20-22-like"/>
</dbReference>
<dbReference type="InterPro" id="IPR032872">
    <property type="entry name" value="WAK_assoc_C"/>
</dbReference>
<evidence type="ECO:0000259" key="20">
    <source>
        <dbReference type="PROSITE" id="PS50089"/>
    </source>
</evidence>
<reference evidence="21" key="1">
    <citation type="submission" date="2023-07" db="EMBL/GenBank/DDBJ databases">
        <title>draft genome sequence of fig (Ficus carica).</title>
        <authorList>
            <person name="Takahashi T."/>
            <person name="Nishimura K."/>
        </authorList>
    </citation>
    <scope>NUCLEOTIDE SEQUENCE</scope>
</reference>
<protein>
    <recommendedName>
        <fullName evidence="20">RING-type domain-containing protein</fullName>
    </recommendedName>
</protein>
<dbReference type="CDD" id="cd16461">
    <property type="entry name" value="RING-H2_EL5-like"/>
    <property type="match status" value="1"/>
</dbReference>
<evidence type="ECO:0000313" key="22">
    <source>
        <dbReference type="Proteomes" id="UP001187192"/>
    </source>
</evidence>
<dbReference type="GO" id="GO:0004674">
    <property type="term" value="F:protein serine/threonine kinase activity"/>
    <property type="evidence" value="ECO:0007669"/>
    <property type="project" value="UniProtKB-EC"/>
</dbReference>
<evidence type="ECO:0000256" key="3">
    <source>
        <dbReference type="ARBA" id="ARBA00004906"/>
    </source>
</evidence>
<name>A0AA88A2A5_FICCA</name>
<keyword evidence="22" id="KW-1185">Reference proteome</keyword>
<keyword evidence="12 18" id="KW-0472">Membrane</keyword>
<gene>
    <name evidence="21" type="ORF">TIFTF001_013617</name>
</gene>
<comment type="catalytic activity">
    <reaction evidence="16">
        <text>L-seryl-[protein] + ATP = O-phospho-L-seryl-[protein] + ADP + H(+)</text>
        <dbReference type="Rhea" id="RHEA:17989"/>
        <dbReference type="Rhea" id="RHEA-COMP:9863"/>
        <dbReference type="Rhea" id="RHEA-COMP:11604"/>
        <dbReference type="ChEBI" id="CHEBI:15378"/>
        <dbReference type="ChEBI" id="CHEBI:29999"/>
        <dbReference type="ChEBI" id="CHEBI:30616"/>
        <dbReference type="ChEBI" id="CHEBI:83421"/>
        <dbReference type="ChEBI" id="CHEBI:456216"/>
        <dbReference type="EC" id="2.7.11.1"/>
    </reaction>
</comment>
<keyword evidence="10" id="KW-0862">Zinc</keyword>
<evidence type="ECO:0000256" key="17">
    <source>
        <dbReference type="PROSITE-ProRule" id="PRU00175"/>
    </source>
</evidence>
<keyword evidence="5 18" id="KW-0812">Transmembrane</keyword>